<evidence type="ECO:0000313" key="15">
    <source>
        <dbReference type="Proteomes" id="UP000515240"/>
    </source>
</evidence>
<evidence type="ECO:0000256" key="3">
    <source>
        <dbReference type="ARBA" id="ARBA00012071"/>
    </source>
</evidence>
<accession>A0A7G5EHT8</accession>
<evidence type="ECO:0000256" key="4">
    <source>
        <dbReference type="ARBA" id="ARBA00016436"/>
    </source>
</evidence>
<dbReference type="AlphaFoldDB" id="A0A7G5EHT8"/>
<sequence length="372" mass="39727">MTASPSPSQPPPAATRPWSARITAAWQHRGPLALVLLPLSWSYAALGAMRRSLYRLGLCKSYRAPVPVVVVGNVIAGGAGKTPVTLHLVQALQAQGWRPAIISRGYGRENSKEPQALAATPHSDPRLVGDEPLLMAQRSGVPVYVAARRATAAQAVLQAHPDVDVLVCDDGLQHLALARDVEIAVFNAQGIGNGWQLPAGPLREPWPKRLDMVLYAGQPPQHLAATGAATWPLQRSLAPYAVGQDGRRHALADLRDRPVHALAAIAYPQEFFAMLQAQGLQLLRSDALPDHAPLDDPQWLASLGIAASSGPTIAAADAPVLLCTEKDAHKLWRIAPQALAVPLEVAIDPAFGAHVHTLLRQRQAALSLIKKD</sequence>
<evidence type="ECO:0000256" key="13">
    <source>
        <dbReference type="HAMAP-Rule" id="MF_00409"/>
    </source>
</evidence>
<comment type="similarity">
    <text evidence="13">Belongs to the LpxK family.</text>
</comment>
<name>A0A7G5EHT8_9BURK</name>
<evidence type="ECO:0000256" key="11">
    <source>
        <dbReference type="ARBA" id="ARBA00023098"/>
    </source>
</evidence>
<dbReference type="Proteomes" id="UP000515240">
    <property type="component" value="Chromosome"/>
</dbReference>
<dbReference type="Pfam" id="PF02606">
    <property type="entry name" value="LpxK"/>
    <property type="match status" value="1"/>
</dbReference>
<protein>
    <recommendedName>
        <fullName evidence="4 13">Tetraacyldisaccharide 4'-kinase</fullName>
        <ecNumber evidence="3 13">2.7.1.130</ecNumber>
    </recommendedName>
    <alternativeName>
        <fullName evidence="12 13">Lipid A 4'-kinase</fullName>
    </alternativeName>
</protein>
<evidence type="ECO:0000313" key="14">
    <source>
        <dbReference type="EMBL" id="QMV73563.1"/>
    </source>
</evidence>
<dbReference type="HAMAP" id="MF_00409">
    <property type="entry name" value="LpxK"/>
    <property type="match status" value="1"/>
</dbReference>
<dbReference type="SUPFAM" id="SSF52540">
    <property type="entry name" value="P-loop containing nucleoside triphosphate hydrolases"/>
    <property type="match status" value="1"/>
</dbReference>
<dbReference type="PANTHER" id="PTHR42724:SF1">
    <property type="entry name" value="TETRAACYLDISACCHARIDE 4'-KINASE, MITOCHONDRIAL-RELATED"/>
    <property type="match status" value="1"/>
</dbReference>
<dbReference type="KEGG" id="cpis:HS961_12405"/>
<keyword evidence="10 13" id="KW-0067">ATP-binding</keyword>
<dbReference type="GO" id="GO:0009029">
    <property type="term" value="F:lipid-A 4'-kinase activity"/>
    <property type="evidence" value="ECO:0007669"/>
    <property type="project" value="UniProtKB-UniRule"/>
</dbReference>
<dbReference type="UniPathway" id="UPA00359">
    <property type="reaction ID" value="UER00482"/>
</dbReference>
<dbReference type="InterPro" id="IPR027417">
    <property type="entry name" value="P-loop_NTPase"/>
</dbReference>
<dbReference type="GO" id="GO:0009244">
    <property type="term" value="P:lipopolysaccharide core region biosynthetic process"/>
    <property type="evidence" value="ECO:0007669"/>
    <property type="project" value="TreeGrafter"/>
</dbReference>
<proteinExistence type="inferred from homology"/>
<dbReference type="EC" id="2.7.1.130" evidence="3 13"/>
<keyword evidence="6 13" id="KW-0441">Lipid A biosynthesis</keyword>
<comment type="function">
    <text evidence="1 13">Transfers the gamma-phosphate of ATP to the 4'-position of a tetraacyldisaccharide 1-phosphate intermediate (termed DS-1-P) to form tetraacyldisaccharide 1,4'-bis-phosphate (lipid IVA).</text>
</comment>
<dbReference type="EMBL" id="CP058554">
    <property type="protein sequence ID" value="QMV73563.1"/>
    <property type="molecule type" value="Genomic_DNA"/>
</dbReference>
<dbReference type="GO" id="GO:0009245">
    <property type="term" value="P:lipid A biosynthetic process"/>
    <property type="evidence" value="ECO:0007669"/>
    <property type="project" value="UniProtKB-UniRule"/>
</dbReference>
<comment type="catalytic activity">
    <reaction evidence="13">
        <text>a lipid A disaccharide + ATP = a lipid IVA + ADP + H(+)</text>
        <dbReference type="Rhea" id="RHEA:67840"/>
        <dbReference type="ChEBI" id="CHEBI:15378"/>
        <dbReference type="ChEBI" id="CHEBI:30616"/>
        <dbReference type="ChEBI" id="CHEBI:176343"/>
        <dbReference type="ChEBI" id="CHEBI:176425"/>
        <dbReference type="ChEBI" id="CHEBI:456216"/>
        <dbReference type="EC" id="2.7.1.130"/>
    </reaction>
</comment>
<keyword evidence="7 13" id="KW-0808">Transferase</keyword>
<keyword evidence="8 13" id="KW-0547">Nucleotide-binding</keyword>
<evidence type="ECO:0000256" key="8">
    <source>
        <dbReference type="ARBA" id="ARBA00022741"/>
    </source>
</evidence>
<dbReference type="GO" id="GO:0005886">
    <property type="term" value="C:plasma membrane"/>
    <property type="evidence" value="ECO:0007669"/>
    <property type="project" value="TreeGrafter"/>
</dbReference>
<evidence type="ECO:0000256" key="2">
    <source>
        <dbReference type="ARBA" id="ARBA00004870"/>
    </source>
</evidence>
<evidence type="ECO:0000256" key="6">
    <source>
        <dbReference type="ARBA" id="ARBA00022556"/>
    </source>
</evidence>
<dbReference type="RefSeq" id="WP_182322380.1">
    <property type="nucleotide sequence ID" value="NZ_CP058554.1"/>
</dbReference>
<evidence type="ECO:0000256" key="5">
    <source>
        <dbReference type="ARBA" id="ARBA00022516"/>
    </source>
</evidence>
<evidence type="ECO:0000256" key="10">
    <source>
        <dbReference type="ARBA" id="ARBA00022840"/>
    </source>
</evidence>
<keyword evidence="5 13" id="KW-0444">Lipid biosynthesis</keyword>
<evidence type="ECO:0000256" key="7">
    <source>
        <dbReference type="ARBA" id="ARBA00022679"/>
    </source>
</evidence>
<feature type="binding site" evidence="13">
    <location>
        <begin position="75"/>
        <end position="82"/>
    </location>
    <ligand>
        <name>ATP</name>
        <dbReference type="ChEBI" id="CHEBI:30616"/>
    </ligand>
</feature>
<comment type="pathway">
    <text evidence="2 13">Glycolipid biosynthesis; lipid IV(A) biosynthesis; lipid IV(A) from (3R)-3-hydroxytetradecanoyl-[acyl-carrier-protein] and UDP-N-acetyl-alpha-D-glucosamine: step 6/6.</text>
</comment>
<dbReference type="GO" id="GO:0005524">
    <property type="term" value="F:ATP binding"/>
    <property type="evidence" value="ECO:0007669"/>
    <property type="project" value="UniProtKB-UniRule"/>
</dbReference>
<gene>
    <name evidence="13" type="primary">lpxK</name>
    <name evidence="14" type="ORF">HS961_12405</name>
</gene>
<keyword evidence="9 13" id="KW-0418">Kinase</keyword>
<evidence type="ECO:0000256" key="12">
    <source>
        <dbReference type="ARBA" id="ARBA00029757"/>
    </source>
</evidence>
<keyword evidence="15" id="KW-1185">Reference proteome</keyword>
<reference evidence="14 15" key="1">
    <citation type="journal article" date="2020" name="G3 (Bethesda)">
        <title>CeMbio - The Caenorhabditis elegans Microbiome Resource.</title>
        <authorList>
            <person name="Dirksen P."/>
            <person name="Assie A."/>
            <person name="Zimmermann J."/>
            <person name="Zhang F."/>
            <person name="Tietje A.M."/>
            <person name="Marsh S.A."/>
            <person name="Felix M.A."/>
            <person name="Shapira M."/>
            <person name="Kaleta C."/>
            <person name="Schulenburg H."/>
            <person name="Samuel B."/>
        </authorList>
    </citation>
    <scope>NUCLEOTIDE SEQUENCE [LARGE SCALE GENOMIC DNA]</scope>
    <source>
        <strain evidence="14 15">BIGb0172</strain>
    </source>
</reference>
<evidence type="ECO:0000256" key="9">
    <source>
        <dbReference type="ARBA" id="ARBA00022777"/>
    </source>
</evidence>
<dbReference type="InterPro" id="IPR003758">
    <property type="entry name" value="LpxK"/>
</dbReference>
<organism evidence="14 15">
    <name type="scientific">Comamonas piscis</name>
    <dbReference type="NCBI Taxonomy" id="1562974"/>
    <lineage>
        <taxon>Bacteria</taxon>
        <taxon>Pseudomonadati</taxon>
        <taxon>Pseudomonadota</taxon>
        <taxon>Betaproteobacteria</taxon>
        <taxon>Burkholderiales</taxon>
        <taxon>Comamonadaceae</taxon>
        <taxon>Comamonas</taxon>
    </lineage>
</organism>
<dbReference type="PANTHER" id="PTHR42724">
    <property type="entry name" value="TETRAACYLDISACCHARIDE 4'-KINASE"/>
    <property type="match status" value="1"/>
</dbReference>
<dbReference type="NCBIfam" id="TIGR00682">
    <property type="entry name" value="lpxK"/>
    <property type="match status" value="1"/>
</dbReference>
<evidence type="ECO:0000256" key="1">
    <source>
        <dbReference type="ARBA" id="ARBA00002274"/>
    </source>
</evidence>
<keyword evidence="11 13" id="KW-0443">Lipid metabolism</keyword>